<evidence type="ECO:0000259" key="2">
    <source>
        <dbReference type="PROSITE" id="PS51898"/>
    </source>
</evidence>
<dbReference type="GO" id="GO:0003677">
    <property type="term" value="F:DNA binding"/>
    <property type="evidence" value="ECO:0007669"/>
    <property type="project" value="InterPro"/>
</dbReference>
<dbReference type="InterPro" id="IPR002104">
    <property type="entry name" value="Integrase_catalytic"/>
</dbReference>
<dbReference type="EMBL" id="BART01026238">
    <property type="protein sequence ID" value="GAG94496.1"/>
    <property type="molecule type" value="Genomic_DNA"/>
</dbReference>
<proteinExistence type="predicted"/>
<name>X1DDM4_9ZZZZ</name>
<dbReference type="PROSITE" id="PS51898">
    <property type="entry name" value="TYR_RECOMBINASE"/>
    <property type="match status" value="1"/>
</dbReference>
<feature type="non-terminal residue" evidence="3">
    <location>
        <position position="1"/>
    </location>
</feature>
<dbReference type="Pfam" id="PF00589">
    <property type="entry name" value="Phage_integrase"/>
    <property type="match status" value="1"/>
</dbReference>
<protein>
    <recommendedName>
        <fullName evidence="2">Tyr recombinase domain-containing protein</fullName>
    </recommendedName>
</protein>
<feature type="domain" description="Tyr recombinase" evidence="2">
    <location>
        <begin position="1"/>
        <end position="146"/>
    </location>
</feature>
<organism evidence="3">
    <name type="scientific">marine sediment metagenome</name>
    <dbReference type="NCBI Taxonomy" id="412755"/>
    <lineage>
        <taxon>unclassified sequences</taxon>
        <taxon>metagenomes</taxon>
        <taxon>ecological metagenomes</taxon>
    </lineage>
</organism>
<dbReference type="GO" id="GO:0015074">
    <property type="term" value="P:DNA integration"/>
    <property type="evidence" value="ECO:0007669"/>
    <property type="project" value="InterPro"/>
</dbReference>
<dbReference type="GO" id="GO:0006310">
    <property type="term" value="P:DNA recombination"/>
    <property type="evidence" value="ECO:0007669"/>
    <property type="project" value="UniProtKB-KW"/>
</dbReference>
<sequence>RCRNVEGDKLIFIRSKTEKTSYSPKPIVVYLNEYSKGVLDKYGNPDQPPNDYVFPIFNHNLTPEKQRSKKNAFTRFINQHFLTYANNLGIKEKVSSYWARHSFSTIAIQKGLSFEFVGEALGHTDMKTTMSYFAGFEDAKKKDISNMLLEF</sequence>
<evidence type="ECO:0000256" key="1">
    <source>
        <dbReference type="ARBA" id="ARBA00023172"/>
    </source>
</evidence>
<dbReference type="Gene3D" id="1.10.443.10">
    <property type="entry name" value="Intergrase catalytic core"/>
    <property type="match status" value="1"/>
</dbReference>
<dbReference type="InterPro" id="IPR011010">
    <property type="entry name" value="DNA_brk_join_enz"/>
</dbReference>
<dbReference type="SUPFAM" id="SSF56349">
    <property type="entry name" value="DNA breaking-rejoining enzymes"/>
    <property type="match status" value="1"/>
</dbReference>
<dbReference type="InterPro" id="IPR013762">
    <property type="entry name" value="Integrase-like_cat_sf"/>
</dbReference>
<keyword evidence="1" id="KW-0233">DNA recombination</keyword>
<accession>X1DDM4</accession>
<reference evidence="3" key="1">
    <citation type="journal article" date="2014" name="Front. Microbiol.">
        <title>High frequency of phylogenetically diverse reductive dehalogenase-homologous genes in deep subseafloor sedimentary metagenomes.</title>
        <authorList>
            <person name="Kawai M."/>
            <person name="Futagami T."/>
            <person name="Toyoda A."/>
            <person name="Takaki Y."/>
            <person name="Nishi S."/>
            <person name="Hori S."/>
            <person name="Arai W."/>
            <person name="Tsubouchi T."/>
            <person name="Morono Y."/>
            <person name="Uchiyama I."/>
            <person name="Ito T."/>
            <person name="Fujiyama A."/>
            <person name="Inagaki F."/>
            <person name="Takami H."/>
        </authorList>
    </citation>
    <scope>NUCLEOTIDE SEQUENCE</scope>
    <source>
        <strain evidence="3">Expedition CK06-06</strain>
    </source>
</reference>
<dbReference type="AlphaFoldDB" id="X1DDM4"/>
<gene>
    <name evidence="3" type="ORF">S01H4_46868</name>
</gene>
<evidence type="ECO:0000313" key="3">
    <source>
        <dbReference type="EMBL" id="GAG94496.1"/>
    </source>
</evidence>
<comment type="caution">
    <text evidence="3">The sequence shown here is derived from an EMBL/GenBank/DDBJ whole genome shotgun (WGS) entry which is preliminary data.</text>
</comment>